<evidence type="ECO:0000256" key="3">
    <source>
        <dbReference type="SAM" id="Phobius"/>
    </source>
</evidence>
<reference evidence="4 5" key="1">
    <citation type="submission" date="2021-10" db="EMBL/GenBank/DDBJ databases">
        <title>Anaerobic single-cell dispensing facilitates the cultivation of human gut bacteria.</title>
        <authorList>
            <person name="Afrizal A."/>
        </authorList>
    </citation>
    <scope>NUCLEOTIDE SEQUENCE [LARGE SCALE GENOMIC DNA]</scope>
    <source>
        <strain evidence="4 5">CLA-AA-H273</strain>
    </source>
</reference>
<accession>A0AAE3A106</accession>
<gene>
    <name evidence="4" type="ORF">LKD75_15665</name>
</gene>
<comment type="caution">
    <text evidence="4">The sequence shown here is derived from an EMBL/GenBank/DDBJ whole genome shotgun (WGS) entry which is preliminary data.</text>
</comment>
<evidence type="ECO:0008006" key="6">
    <source>
        <dbReference type="Google" id="ProtNLM"/>
    </source>
</evidence>
<protein>
    <recommendedName>
        <fullName evidence="6">DUF4367 domain-containing protein</fullName>
    </recommendedName>
</protein>
<keyword evidence="5" id="KW-1185">Reference proteome</keyword>
<name>A0AAE3A106_9FIRM</name>
<evidence type="ECO:0000313" key="5">
    <source>
        <dbReference type="Proteomes" id="UP001197795"/>
    </source>
</evidence>
<sequence length="318" mass="38086">MKKQDNESLIQELTKRLDWYIMEASDEEFDADEVQTLMKLLDNLKTEEDNIEDELPVEEALDDFWKHCEEREEEERLLLGTEEEKDKSEPVAEKEEDKPREGKLHKVLWYFHRRRFVVVTVALLVVMILGGSWQVVANAEKHGGFFWWMDKNEEGTTMITASEGVEDDSNNRTIDMYYRIEEIPENYRDYATQVFEIETISEKDFDYAKVVKSNHNDTLYIFLKNNNDIVGFQIKIYPKDILRIRETYPGYNFENEFEDEGITFDAFSKKESWEKKTYLMYFYYGKEKYIVIGRTNEKNLQDIVIKYKNIVLDYHTDK</sequence>
<proteinExistence type="predicted"/>
<dbReference type="AlphaFoldDB" id="A0AAE3A106"/>
<dbReference type="EMBL" id="JAJEPV010000053">
    <property type="protein sequence ID" value="MCC2121002.1"/>
    <property type="molecule type" value="Genomic_DNA"/>
</dbReference>
<dbReference type="RefSeq" id="WP_227733841.1">
    <property type="nucleotide sequence ID" value="NZ_JAJEPV010000053.1"/>
</dbReference>
<feature type="region of interest" description="Disordered" evidence="2">
    <location>
        <begin position="75"/>
        <end position="98"/>
    </location>
</feature>
<organism evidence="4 5">
    <name type="scientific">Waltera acetigignens</name>
    <dbReference type="NCBI Taxonomy" id="2981769"/>
    <lineage>
        <taxon>Bacteria</taxon>
        <taxon>Bacillati</taxon>
        <taxon>Bacillota</taxon>
        <taxon>Clostridia</taxon>
        <taxon>Lachnospirales</taxon>
        <taxon>Lachnospiraceae</taxon>
        <taxon>Waltera</taxon>
    </lineage>
</organism>
<evidence type="ECO:0000313" key="4">
    <source>
        <dbReference type="EMBL" id="MCC2121002.1"/>
    </source>
</evidence>
<evidence type="ECO:0000256" key="2">
    <source>
        <dbReference type="SAM" id="MobiDB-lite"/>
    </source>
</evidence>
<dbReference type="Proteomes" id="UP001197795">
    <property type="component" value="Unassembled WGS sequence"/>
</dbReference>
<keyword evidence="1" id="KW-0175">Coiled coil</keyword>
<evidence type="ECO:0000256" key="1">
    <source>
        <dbReference type="SAM" id="Coils"/>
    </source>
</evidence>
<feature type="transmembrane region" description="Helical" evidence="3">
    <location>
        <begin position="116"/>
        <end position="136"/>
    </location>
</feature>
<keyword evidence="3" id="KW-0812">Transmembrane</keyword>
<keyword evidence="3" id="KW-1133">Transmembrane helix</keyword>
<feature type="coiled-coil region" evidence="1">
    <location>
        <begin position="34"/>
        <end position="61"/>
    </location>
</feature>
<keyword evidence="3" id="KW-0472">Membrane</keyword>